<evidence type="ECO:0000256" key="10">
    <source>
        <dbReference type="ARBA" id="ARBA00048167"/>
    </source>
</evidence>
<comment type="caution">
    <text evidence="12">The sequence shown here is derived from an EMBL/GenBank/DDBJ whole genome shotgun (WGS) entry which is preliminary data.</text>
</comment>
<dbReference type="EMBL" id="JAULSV010000002">
    <property type="protein sequence ID" value="KAK0651396.1"/>
    <property type="molecule type" value="Genomic_DNA"/>
</dbReference>
<accession>A0AA40CTX1</accession>
<evidence type="ECO:0000313" key="12">
    <source>
        <dbReference type="EMBL" id="KAK0651396.1"/>
    </source>
</evidence>
<dbReference type="Gene3D" id="3.40.50.150">
    <property type="entry name" value="Vaccinia Virus protein VP39"/>
    <property type="match status" value="1"/>
</dbReference>
<dbReference type="SUPFAM" id="SSF53335">
    <property type="entry name" value="S-adenosyl-L-methionine-dependent methyltransferases"/>
    <property type="match status" value="1"/>
</dbReference>
<evidence type="ECO:0000256" key="7">
    <source>
        <dbReference type="ARBA" id="ARBA00043129"/>
    </source>
</evidence>
<dbReference type="GO" id="GO:0005737">
    <property type="term" value="C:cytoplasm"/>
    <property type="evidence" value="ECO:0007669"/>
    <property type="project" value="TreeGrafter"/>
</dbReference>
<keyword evidence="13" id="KW-1185">Reference proteome</keyword>
<dbReference type="PANTHER" id="PTHR12753">
    <property type="entry name" value="AD-003 - RELATED"/>
    <property type="match status" value="1"/>
</dbReference>
<feature type="binding site" evidence="11">
    <location>
        <position position="75"/>
    </location>
    <ligand>
        <name>S-adenosyl-L-methionine</name>
        <dbReference type="ChEBI" id="CHEBI:59789"/>
    </ligand>
</feature>
<comment type="catalytic activity">
    <reaction evidence="9">
        <text>N-terminal L-prolyl-L-prolyl-L-lysyl-[protein] + 2 S-adenosyl-L-methionine = N-terminal N,N-dimethyl-L-prolyl-L-prolyl-L-lysyl-[protein] + 2 S-adenosyl-L-homocysteine + 2 H(+)</text>
        <dbReference type="Rhea" id="RHEA:54736"/>
        <dbReference type="Rhea" id="RHEA-COMP:13787"/>
        <dbReference type="Rhea" id="RHEA-COMP:13974"/>
        <dbReference type="ChEBI" id="CHEBI:15378"/>
        <dbReference type="ChEBI" id="CHEBI:57856"/>
        <dbReference type="ChEBI" id="CHEBI:59789"/>
        <dbReference type="ChEBI" id="CHEBI:138059"/>
        <dbReference type="ChEBI" id="CHEBI:138318"/>
        <dbReference type="EC" id="2.1.1.244"/>
    </reaction>
</comment>
<dbReference type="EC" id="2.1.1.244" evidence="5"/>
<keyword evidence="4 11" id="KW-0949">S-adenosyl-L-methionine</keyword>
<dbReference type="PIRSF" id="PIRSF016958">
    <property type="entry name" value="DUF858_MeTrfase_lik"/>
    <property type="match status" value="1"/>
</dbReference>
<name>A0AA40CTX1_9PEZI</name>
<protein>
    <recommendedName>
        <fullName evidence="6">Alpha N-terminal protein methyltransferase 1</fullName>
        <ecNumber evidence="5">2.1.1.244</ecNumber>
    </recommendedName>
    <alternativeName>
        <fullName evidence="7">X-Pro-Lys N-terminal protein methyltransferase 1</fullName>
    </alternativeName>
</protein>
<evidence type="ECO:0000256" key="9">
    <source>
        <dbReference type="ARBA" id="ARBA00047885"/>
    </source>
</evidence>
<comment type="catalytic activity">
    <reaction evidence="10">
        <text>N-terminal L-alanyl-L-prolyl-L-lysyl-[protein] + 3 S-adenosyl-L-methionine = N-terminal N,N,N-trimethyl-L-alanyl-L-prolyl-L-lysyl-[protein] + 3 S-adenosyl-L-homocysteine + 3 H(+)</text>
        <dbReference type="Rhea" id="RHEA:54712"/>
        <dbReference type="Rhea" id="RHEA-COMP:13785"/>
        <dbReference type="Rhea" id="RHEA-COMP:13971"/>
        <dbReference type="ChEBI" id="CHEBI:15378"/>
        <dbReference type="ChEBI" id="CHEBI:57856"/>
        <dbReference type="ChEBI" id="CHEBI:59789"/>
        <dbReference type="ChEBI" id="CHEBI:138057"/>
        <dbReference type="ChEBI" id="CHEBI:138315"/>
        <dbReference type="EC" id="2.1.1.244"/>
    </reaction>
</comment>
<dbReference type="GO" id="GO:0032259">
    <property type="term" value="P:methylation"/>
    <property type="evidence" value="ECO:0007669"/>
    <property type="project" value="UniProtKB-KW"/>
</dbReference>
<comment type="catalytic activity">
    <reaction evidence="8">
        <text>N-terminal L-seryl-L-prolyl-L-lysyl-[protein] + 3 S-adenosyl-L-methionine = N-terminal N,N,N-trimethyl-L-seryl-L-prolyl-L-lysyl-[protein] + 3 S-adenosyl-L-homocysteine + 3 H(+)</text>
        <dbReference type="Rhea" id="RHEA:54724"/>
        <dbReference type="Rhea" id="RHEA-COMP:13789"/>
        <dbReference type="Rhea" id="RHEA-COMP:13973"/>
        <dbReference type="ChEBI" id="CHEBI:15378"/>
        <dbReference type="ChEBI" id="CHEBI:57856"/>
        <dbReference type="ChEBI" id="CHEBI:59789"/>
        <dbReference type="ChEBI" id="CHEBI:138061"/>
        <dbReference type="ChEBI" id="CHEBI:138317"/>
        <dbReference type="EC" id="2.1.1.244"/>
    </reaction>
</comment>
<gene>
    <name evidence="12" type="ORF">B0T16DRAFT_386834</name>
</gene>
<evidence type="ECO:0000313" key="13">
    <source>
        <dbReference type="Proteomes" id="UP001174936"/>
    </source>
</evidence>
<evidence type="ECO:0000256" key="11">
    <source>
        <dbReference type="PIRSR" id="PIRSR016958-1"/>
    </source>
</evidence>
<dbReference type="GO" id="GO:0071885">
    <property type="term" value="F:N-terminal protein N-methyltransferase activity"/>
    <property type="evidence" value="ECO:0007669"/>
    <property type="project" value="UniProtKB-EC"/>
</dbReference>
<feature type="binding site" evidence="11">
    <location>
        <position position="132"/>
    </location>
    <ligand>
        <name>S-adenosyl-L-methionine</name>
        <dbReference type="ChEBI" id="CHEBI:59789"/>
    </ligand>
</feature>
<dbReference type="CDD" id="cd02440">
    <property type="entry name" value="AdoMet_MTases"/>
    <property type="match status" value="1"/>
</dbReference>
<keyword evidence="2" id="KW-0489">Methyltransferase</keyword>
<evidence type="ECO:0000256" key="1">
    <source>
        <dbReference type="ARBA" id="ARBA00009059"/>
    </source>
</evidence>
<feature type="binding site" evidence="11">
    <location>
        <position position="70"/>
    </location>
    <ligand>
        <name>S-adenosyl-L-methionine</name>
        <dbReference type="ChEBI" id="CHEBI:59789"/>
    </ligand>
</feature>
<organism evidence="12 13">
    <name type="scientific">Cercophora newfieldiana</name>
    <dbReference type="NCBI Taxonomy" id="92897"/>
    <lineage>
        <taxon>Eukaryota</taxon>
        <taxon>Fungi</taxon>
        <taxon>Dikarya</taxon>
        <taxon>Ascomycota</taxon>
        <taxon>Pezizomycotina</taxon>
        <taxon>Sordariomycetes</taxon>
        <taxon>Sordariomycetidae</taxon>
        <taxon>Sordariales</taxon>
        <taxon>Lasiosphaeriaceae</taxon>
        <taxon>Cercophora</taxon>
    </lineage>
</organism>
<dbReference type="AlphaFoldDB" id="A0AA40CTX1"/>
<evidence type="ECO:0000256" key="6">
    <source>
        <dbReference type="ARBA" id="ARBA00039449"/>
    </source>
</evidence>
<dbReference type="PANTHER" id="PTHR12753:SF0">
    <property type="entry name" value="ALPHA N-TERMINAL PROTEIN METHYLTRANSFERASE 1"/>
    <property type="match status" value="1"/>
</dbReference>
<sequence length="238" mass="25955">MTEDTPADASINPEDGLRYWEGINADDNGMLGGFAYISKVDLQGSRNFLAKLGIGKKAGLRRVESALEGGAGIGRITQGLLSEIATHIDIVEPISKFTAALHDKPGVRTISNCGLEAWTPSEGTTYDLVWTQWCVGHLTDAQLVEYLVRCRDALEPEGVIVIKENLSTSGRDAFDEEDSCVTSVGADSSREDSKYQSLFEEAGLQIVRMELQRGFPQSKAVTLLPVKMYALRPKSQNT</sequence>
<evidence type="ECO:0000256" key="4">
    <source>
        <dbReference type="ARBA" id="ARBA00022691"/>
    </source>
</evidence>
<dbReference type="InterPro" id="IPR029063">
    <property type="entry name" value="SAM-dependent_MTases_sf"/>
</dbReference>
<evidence type="ECO:0000256" key="2">
    <source>
        <dbReference type="ARBA" id="ARBA00022603"/>
    </source>
</evidence>
<proteinExistence type="inferred from homology"/>
<evidence type="ECO:0000256" key="3">
    <source>
        <dbReference type="ARBA" id="ARBA00022679"/>
    </source>
</evidence>
<keyword evidence="3" id="KW-0808">Transferase</keyword>
<dbReference type="InterPro" id="IPR008576">
    <property type="entry name" value="MeTrfase_NTM1"/>
</dbReference>
<dbReference type="Proteomes" id="UP001174936">
    <property type="component" value="Unassembled WGS sequence"/>
</dbReference>
<evidence type="ECO:0000256" key="5">
    <source>
        <dbReference type="ARBA" id="ARBA00039112"/>
    </source>
</evidence>
<reference evidence="12" key="1">
    <citation type="submission" date="2023-06" db="EMBL/GenBank/DDBJ databases">
        <title>Genome-scale phylogeny and comparative genomics of the fungal order Sordariales.</title>
        <authorList>
            <consortium name="Lawrence Berkeley National Laboratory"/>
            <person name="Hensen N."/>
            <person name="Bonometti L."/>
            <person name="Westerberg I."/>
            <person name="Brannstrom I.O."/>
            <person name="Guillou S."/>
            <person name="Cros-Aarteil S."/>
            <person name="Calhoun S."/>
            <person name="Haridas S."/>
            <person name="Kuo A."/>
            <person name="Mondo S."/>
            <person name="Pangilinan J."/>
            <person name="Riley R."/>
            <person name="Labutti K."/>
            <person name="Andreopoulos B."/>
            <person name="Lipzen A."/>
            <person name="Chen C."/>
            <person name="Yanf M."/>
            <person name="Daum C."/>
            <person name="Ng V."/>
            <person name="Clum A."/>
            <person name="Steindorff A."/>
            <person name="Ohm R."/>
            <person name="Martin F."/>
            <person name="Silar P."/>
            <person name="Natvig D."/>
            <person name="Lalanne C."/>
            <person name="Gautier V."/>
            <person name="Ament-Velasquez S.L."/>
            <person name="Kruys A."/>
            <person name="Hutchinson M.I."/>
            <person name="Powell A.J."/>
            <person name="Barry K."/>
            <person name="Miller A.N."/>
            <person name="Grigoriev I.V."/>
            <person name="Debuchy R."/>
            <person name="Gladieux P."/>
            <person name="Thoren M.H."/>
            <person name="Johannesson H."/>
        </authorList>
    </citation>
    <scope>NUCLEOTIDE SEQUENCE</scope>
    <source>
        <strain evidence="12">SMH2532-1</strain>
    </source>
</reference>
<dbReference type="Pfam" id="PF05891">
    <property type="entry name" value="Methyltransf_PK"/>
    <property type="match status" value="1"/>
</dbReference>
<comment type="similarity">
    <text evidence="1">Belongs to the methyltransferase superfamily. NTM1 family.</text>
</comment>
<evidence type="ECO:0000256" key="8">
    <source>
        <dbReference type="ARBA" id="ARBA00047306"/>
    </source>
</evidence>